<dbReference type="Proteomes" id="UP000614601">
    <property type="component" value="Unassembled WGS sequence"/>
</dbReference>
<dbReference type="PANTHER" id="PTHR12317">
    <property type="entry name" value="DIACYLGLYCEROL O-ACYLTRANSFERASE"/>
    <property type="match status" value="1"/>
</dbReference>
<keyword evidence="7" id="KW-0812">Transmembrane</keyword>
<dbReference type="AlphaFoldDB" id="A0A811KZE1"/>
<evidence type="ECO:0000256" key="11">
    <source>
        <dbReference type="ARBA" id="ARBA00023098"/>
    </source>
</evidence>
<dbReference type="GO" id="GO:0006071">
    <property type="term" value="P:glycerol metabolic process"/>
    <property type="evidence" value="ECO:0007669"/>
    <property type="project" value="UniProtKB-KW"/>
</dbReference>
<evidence type="ECO:0000256" key="13">
    <source>
        <dbReference type="ARBA" id="ARBA00023315"/>
    </source>
</evidence>
<comment type="subcellular location">
    <subcellularLocation>
        <location evidence="1 14">Endoplasmic reticulum membrane</location>
        <topology evidence="1 14">Multi-pass membrane protein</topology>
    </subcellularLocation>
</comment>
<evidence type="ECO:0000256" key="5">
    <source>
        <dbReference type="ARBA" id="ARBA00022516"/>
    </source>
</evidence>
<keyword evidence="9 14" id="KW-0256">Endoplasmic reticulum</keyword>
<comment type="pathway">
    <text evidence="2">Glycerolipid metabolism; triacylglycerol biosynthesis.</text>
</comment>
<keyword evidence="13" id="KW-0012">Acyltransferase</keyword>
<dbReference type="OrthoDB" id="264532at2759"/>
<evidence type="ECO:0000256" key="1">
    <source>
        <dbReference type="ARBA" id="ARBA00004477"/>
    </source>
</evidence>
<evidence type="ECO:0000256" key="8">
    <source>
        <dbReference type="ARBA" id="ARBA00022798"/>
    </source>
</evidence>
<gene>
    <name evidence="15" type="ORF">BOKJ2_LOCUS9349</name>
</gene>
<protein>
    <recommendedName>
        <fullName evidence="14">Acyltransferase</fullName>
        <ecNumber evidence="14">2.3.1.-</ecNumber>
    </recommendedName>
</protein>
<evidence type="ECO:0000256" key="9">
    <source>
        <dbReference type="ARBA" id="ARBA00022824"/>
    </source>
</evidence>
<keyword evidence="11" id="KW-0443">Lipid metabolism</keyword>
<dbReference type="Pfam" id="PF03982">
    <property type="entry name" value="DAGAT"/>
    <property type="match status" value="2"/>
</dbReference>
<evidence type="ECO:0000256" key="10">
    <source>
        <dbReference type="ARBA" id="ARBA00022989"/>
    </source>
</evidence>
<comment type="pathway">
    <text evidence="3">Lipid metabolism.</text>
</comment>
<organism evidence="15 16">
    <name type="scientific">Bursaphelenchus okinawaensis</name>
    <dbReference type="NCBI Taxonomy" id="465554"/>
    <lineage>
        <taxon>Eukaryota</taxon>
        <taxon>Metazoa</taxon>
        <taxon>Ecdysozoa</taxon>
        <taxon>Nematoda</taxon>
        <taxon>Chromadorea</taxon>
        <taxon>Rhabditida</taxon>
        <taxon>Tylenchina</taxon>
        <taxon>Tylenchomorpha</taxon>
        <taxon>Aphelenchoidea</taxon>
        <taxon>Aphelenchoididae</taxon>
        <taxon>Bursaphelenchus</taxon>
    </lineage>
</organism>
<dbReference type="EMBL" id="CAJFCW020000004">
    <property type="protein sequence ID" value="CAG9114804.1"/>
    <property type="molecule type" value="Genomic_DNA"/>
</dbReference>
<evidence type="ECO:0000256" key="14">
    <source>
        <dbReference type="RuleBase" id="RU367023"/>
    </source>
</evidence>
<evidence type="ECO:0000256" key="4">
    <source>
        <dbReference type="ARBA" id="ARBA00005420"/>
    </source>
</evidence>
<keyword evidence="10" id="KW-1133">Transmembrane helix</keyword>
<keyword evidence="6 14" id="KW-0808">Transferase</keyword>
<dbReference type="GO" id="GO:0019432">
    <property type="term" value="P:triglyceride biosynthetic process"/>
    <property type="evidence" value="ECO:0007669"/>
    <property type="project" value="TreeGrafter"/>
</dbReference>
<dbReference type="InterPro" id="IPR007130">
    <property type="entry name" value="DAGAT"/>
</dbReference>
<keyword evidence="16" id="KW-1185">Reference proteome</keyword>
<comment type="similarity">
    <text evidence="4 14">Belongs to the diacylglycerol acyltransferase family.</text>
</comment>
<evidence type="ECO:0000256" key="12">
    <source>
        <dbReference type="ARBA" id="ARBA00023136"/>
    </source>
</evidence>
<evidence type="ECO:0000256" key="2">
    <source>
        <dbReference type="ARBA" id="ARBA00004771"/>
    </source>
</evidence>
<evidence type="ECO:0000256" key="3">
    <source>
        <dbReference type="ARBA" id="ARBA00005189"/>
    </source>
</evidence>
<dbReference type="GO" id="GO:0004144">
    <property type="term" value="F:diacylglycerol O-acyltransferase activity"/>
    <property type="evidence" value="ECO:0007669"/>
    <property type="project" value="TreeGrafter"/>
</dbReference>
<sequence>MCSDGAGFTKDFPGLTRHLTTLDIQFKIPFRRTILSAFGVIPASSRFITKLLSNKTRNGTSLANGTSGAKTLASGTNGTHMPSSGVYGITNRAVSANSTINLTSGTNGTINLVSGTNGITNLASNANGTPNFISGANAPKIPKQTQNPQPTGKAICLVVGGAEEALESHGNVYKLRLNDRKGFCRIALKTGSYLVPVYAFGETSGYRQVRNPIGSKLRDWQTKIKKVWGFSPVLAYGKDLIPGLPSVTPFEGEIVVVFGSPIPVTQLDDPTDEQVDQLHSLYKTKLVALFEEHKGNYGIPKNVQLSFY</sequence>
<dbReference type="EC" id="2.3.1.-" evidence="14"/>
<reference evidence="15" key="1">
    <citation type="submission" date="2020-09" db="EMBL/GenBank/DDBJ databases">
        <authorList>
            <person name="Kikuchi T."/>
        </authorList>
    </citation>
    <scope>NUCLEOTIDE SEQUENCE</scope>
    <source>
        <strain evidence="15">SH1</strain>
    </source>
</reference>
<dbReference type="PANTHER" id="PTHR12317:SF0">
    <property type="entry name" value="ACYLTRANSFERASE"/>
    <property type="match status" value="1"/>
</dbReference>
<dbReference type="Proteomes" id="UP000783686">
    <property type="component" value="Unassembled WGS sequence"/>
</dbReference>
<evidence type="ECO:0000313" key="15">
    <source>
        <dbReference type="EMBL" id="CAD5221247.1"/>
    </source>
</evidence>
<dbReference type="GO" id="GO:0005789">
    <property type="term" value="C:endoplasmic reticulum membrane"/>
    <property type="evidence" value="ECO:0007669"/>
    <property type="project" value="UniProtKB-SubCell"/>
</dbReference>
<keyword evidence="5" id="KW-0444">Lipid biosynthesis</keyword>
<evidence type="ECO:0000256" key="7">
    <source>
        <dbReference type="ARBA" id="ARBA00022692"/>
    </source>
</evidence>
<proteinExistence type="inferred from homology"/>
<keyword evidence="8" id="KW-0319">Glycerol metabolism</keyword>
<dbReference type="EMBL" id="CAJFDH010000004">
    <property type="protein sequence ID" value="CAD5221247.1"/>
    <property type="molecule type" value="Genomic_DNA"/>
</dbReference>
<name>A0A811KZE1_9BILA</name>
<keyword evidence="12" id="KW-0472">Membrane</keyword>
<evidence type="ECO:0000313" key="16">
    <source>
        <dbReference type="Proteomes" id="UP000614601"/>
    </source>
</evidence>
<evidence type="ECO:0000256" key="6">
    <source>
        <dbReference type="ARBA" id="ARBA00022679"/>
    </source>
</evidence>
<accession>A0A811KZE1</accession>
<comment type="caution">
    <text evidence="15">The sequence shown here is derived from an EMBL/GenBank/DDBJ whole genome shotgun (WGS) entry which is preliminary data.</text>
</comment>